<feature type="coiled-coil region" evidence="1">
    <location>
        <begin position="873"/>
        <end position="911"/>
    </location>
</feature>
<protein>
    <submittedName>
        <fullName evidence="3">Uncharacterized protein</fullName>
    </submittedName>
</protein>
<keyword evidence="1" id="KW-0175">Coiled coil</keyword>
<feature type="compositionally biased region" description="Low complexity" evidence="2">
    <location>
        <begin position="117"/>
        <end position="131"/>
    </location>
</feature>
<evidence type="ECO:0000313" key="4">
    <source>
        <dbReference type="Proteomes" id="UP000799428"/>
    </source>
</evidence>
<feature type="compositionally biased region" description="Basic and acidic residues" evidence="2">
    <location>
        <begin position="411"/>
        <end position="422"/>
    </location>
</feature>
<evidence type="ECO:0000256" key="2">
    <source>
        <dbReference type="SAM" id="MobiDB-lite"/>
    </source>
</evidence>
<feature type="region of interest" description="Disordered" evidence="2">
    <location>
        <begin position="1140"/>
        <end position="1207"/>
    </location>
</feature>
<feature type="compositionally biased region" description="Low complexity" evidence="2">
    <location>
        <begin position="687"/>
        <end position="696"/>
    </location>
</feature>
<feature type="compositionally biased region" description="Low complexity" evidence="2">
    <location>
        <begin position="24"/>
        <end position="33"/>
    </location>
</feature>
<gene>
    <name evidence="3" type="ORF">K504DRAFT_255524</name>
</gene>
<feature type="compositionally biased region" description="Low complexity" evidence="2">
    <location>
        <begin position="658"/>
        <end position="671"/>
    </location>
</feature>
<dbReference type="OrthoDB" id="1883964at2759"/>
<feature type="compositionally biased region" description="Polar residues" evidence="2">
    <location>
        <begin position="1068"/>
        <end position="1093"/>
    </location>
</feature>
<evidence type="ECO:0000313" key="3">
    <source>
        <dbReference type="EMBL" id="KAF2710273.1"/>
    </source>
</evidence>
<feature type="coiled-coil region" evidence="1">
    <location>
        <begin position="1251"/>
        <end position="1349"/>
    </location>
</feature>
<feature type="compositionally biased region" description="Low complexity" evidence="2">
    <location>
        <begin position="198"/>
        <end position="210"/>
    </location>
</feature>
<feature type="compositionally biased region" description="Polar residues" evidence="2">
    <location>
        <begin position="132"/>
        <end position="157"/>
    </location>
</feature>
<feature type="compositionally biased region" description="Low complexity" evidence="2">
    <location>
        <begin position="630"/>
        <end position="642"/>
    </location>
</feature>
<feature type="compositionally biased region" description="Polar residues" evidence="2">
    <location>
        <begin position="34"/>
        <end position="46"/>
    </location>
</feature>
<feature type="compositionally biased region" description="Basic and acidic residues" evidence="2">
    <location>
        <begin position="535"/>
        <end position="551"/>
    </location>
</feature>
<feature type="coiled-coil region" evidence="1">
    <location>
        <begin position="770"/>
        <end position="826"/>
    </location>
</feature>
<feature type="compositionally biased region" description="Polar residues" evidence="2">
    <location>
        <begin position="382"/>
        <end position="394"/>
    </location>
</feature>
<organism evidence="3 4">
    <name type="scientific">Pleomassaria siparia CBS 279.74</name>
    <dbReference type="NCBI Taxonomy" id="1314801"/>
    <lineage>
        <taxon>Eukaryota</taxon>
        <taxon>Fungi</taxon>
        <taxon>Dikarya</taxon>
        <taxon>Ascomycota</taxon>
        <taxon>Pezizomycotina</taxon>
        <taxon>Dothideomycetes</taxon>
        <taxon>Pleosporomycetidae</taxon>
        <taxon>Pleosporales</taxon>
        <taxon>Pleomassariaceae</taxon>
        <taxon>Pleomassaria</taxon>
    </lineage>
</organism>
<feature type="compositionally biased region" description="Polar residues" evidence="2">
    <location>
        <begin position="316"/>
        <end position="325"/>
    </location>
</feature>
<sequence>MLLGLIACGVGVNQGYASATSQAQSQWASPATQNRQSQQWGQSPTTQQDGWGDSQQQQPQQQQQVAGAYNPGVYGVMPGAYGQGHSASANQPSNPYSTQQQDLPPPPPPKPYGFAKQQQQHQQQAQSWGQQPGYTAHTTQDYHRQSQTGFSQGQSEQAVWPPHGVVQPHPQQQYNSTAPPPPSATPGGSYFPPSQQGTYTSSTPASATTAYPPPSILSPDAQHPTYIPPSLTGQGVQSYMPANTNPLPGVYVPPPPDMPAWQQASHAPLQGGDKKFRYTKPMVDPSFQPQGYQVPAKQPGQFSRQPPPIPHAYAQPVNQYQTHPQIPQKGQHDLPQGQFQQQPQDQFQQPQDQFQQQPQQYGQPMQQPDQVYSQQASQWQQPTATEQGYSQYQQPPVPQWPAEQVQASVLGHHDPQTQDHDQGIQAPKPIDGQTGTAAPKFVSNPSPTSQPVSPVHNRNSMNFGNTGRAGSVSSIALGAIQSQRAGNRTNSPASIKASAPPPIPEEKQFSALAFGGPSDWEHFGDGEEIDDEELFGVKKDDKKPEPAHSESVELPAHVPSPLPSAAEWPTPPVQPAPLAGRDSYQPTPPPNYTAPSAQPQGLVMGDAVISPLLSQSPQHGHFAQPPPPQQSQFAQPAPSQQQVYAIHNSRGPSRHGTPGQHQQQYQPPSNQNRFSMHSSQNNSQRGTPTQQYQRYQAPPPAGNTFVADDGNWAAQDQPRQQTPAQHPQQPPPQVWSAGNQASSHAHGAHNQNQDYAAELYVKDEAYERLKHDTEGEKADLRADIEILKSDVEKDKADMKAAFEREKTELRAELERIKADFENTRTHASSKETALHEQIEAWKAAATQAKTSFDASEKEKTFTIARLKEDVEGKDDAIKEKDAAIKERDDAIKEKDDAIADLKTQLEEEKVKGVAIPVEFPRPTPGDLIPDIDPWYIGSLERYIGMLRSEAGEQQVEGKIGIFTSFLRVESSVRGLEYYSAPPAPVAISAPQPAPIAVAEPIGLSRGTSNASIKKPQVQIPIQRQPSPDDDFQYSPGGRPLLPRKPTITSNESVGREHSLSLVSEAERLSQTSTTNDSAQKSAPILTPTSSNDDSLSKGPLQSPLEEPTGQYKAFVPQQASQSDSIKTLHRQSMSFSPSAIAPLHTSKSGHGQDEIFFAGPQPPSKSTSRPTTSASTGSDIPIPAPLSFTPAPLSLKSQTPAVPSQKKGPLQILDGLLPARIAPHQPHARLEVIWKKSSALASDFTYINDLIVAWEKAAALARKKNDAARQQRQEESEEHTDQLFNDNQISYADIGDLEDEFKEKERQLKAQEDRAEYKMYVEQVFDKVYDSLQADIKSLMDLYMESENLLQTSVSGVKTLDGQSDVPSSQEALELLKTLHTQIETRHEKVVQAVAERDKRYKRTEIQPLYAAGNIAKMKTMEKHFDNAEKQAVLRAKGERSERIDELVGVAEDVVIMAVGYEQDEADHILDAARALAQDNADDSHADILTRAHDTLLAIKTSSIALLGLFNSLEVDHNTAQVEVEIAQAKAQSADAAHMKNLEVQMVEGEKLLKDEFERRVGVLEQDRPFIEALVKKKLSPEERAEKEKERRLKAALEEAKRRNGHV</sequence>
<keyword evidence="4" id="KW-1185">Reference proteome</keyword>
<feature type="compositionally biased region" description="Low complexity" evidence="2">
    <location>
        <begin position="161"/>
        <end position="177"/>
    </location>
</feature>
<evidence type="ECO:0000256" key="1">
    <source>
        <dbReference type="SAM" id="Coils"/>
    </source>
</evidence>
<feature type="compositionally biased region" description="Low complexity" evidence="2">
    <location>
        <begin position="717"/>
        <end position="727"/>
    </location>
</feature>
<feature type="compositionally biased region" description="Polar residues" evidence="2">
    <location>
        <begin position="736"/>
        <end position="754"/>
    </location>
</feature>
<dbReference type="Proteomes" id="UP000799428">
    <property type="component" value="Unassembled WGS sequence"/>
</dbReference>
<feature type="compositionally biased region" description="Low complexity" evidence="2">
    <location>
        <begin position="1164"/>
        <end position="1178"/>
    </location>
</feature>
<reference evidence="3" key="1">
    <citation type="journal article" date="2020" name="Stud. Mycol.">
        <title>101 Dothideomycetes genomes: a test case for predicting lifestyles and emergence of pathogens.</title>
        <authorList>
            <person name="Haridas S."/>
            <person name="Albert R."/>
            <person name="Binder M."/>
            <person name="Bloem J."/>
            <person name="Labutti K."/>
            <person name="Salamov A."/>
            <person name="Andreopoulos B."/>
            <person name="Baker S."/>
            <person name="Barry K."/>
            <person name="Bills G."/>
            <person name="Bluhm B."/>
            <person name="Cannon C."/>
            <person name="Castanera R."/>
            <person name="Culley D."/>
            <person name="Daum C."/>
            <person name="Ezra D."/>
            <person name="Gonzalez J."/>
            <person name="Henrissat B."/>
            <person name="Kuo A."/>
            <person name="Liang C."/>
            <person name="Lipzen A."/>
            <person name="Lutzoni F."/>
            <person name="Magnuson J."/>
            <person name="Mondo S."/>
            <person name="Nolan M."/>
            <person name="Ohm R."/>
            <person name="Pangilinan J."/>
            <person name="Park H.-J."/>
            <person name="Ramirez L."/>
            <person name="Alfaro M."/>
            <person name="Sun H."/>
            <person name="Tritt A."/>
            <person name="Yoshinaga Y."/>
            <person name="Zwiers L.-H."/>
            <person name="Turgeon B."/>
            <person name="Goodwin S."/>
            <person name="Spatafora J."/>
            <person name="Crous P."/>
            <person name="Grigoriev I."/>
        </authorList>
    </citation>
    <scope>NUCLEOTIDE SEQUENCE</scope>
    <source>
        <strain evidence="3">CBS 279.74</strain>
    </source>
</reference>
<accession>A0A6G1KCA5</accession>
<feature type="region of interest" description="Disordered" evidence="2">
    <location>
        <begin position="24"/>
        <end position="242"/>
    </location>
</feature>
<feature type="compositionally biased region" description="Polar residues" evidence="2">
    <location>
        <begin position="231"/>
        <end position="242"/>
    </location>
</feature>
<feature type="region of interest" description="Disordered" evidence="2">
    <location>
        <begin position="263"/>
        <end position="756"/>
    </location>
</feature>
<proteinExistence type="predicted"/>
<feature type="compositionally biased region" description="Polar residues" evidence="2">
    <location>
        <begin position="480"/>
        <end position="490"/>
    </location>
</feature>
<feature type="compositionally biased region" description="Polar residues" evidence="2">
    <location>
        <begin position="85"/>
        <end position="102"/>
    </location>
</feature>
<feature type="region of interest" description="Disordered" evidence="2">
    <location>
        <begin position="1005"/>
        <end position="1107"/>
    </location>
</feature>
<feature type="compositionally biased region" description="Low complexity" evidence="2">
    <location>
        <begin position="47"/>
        <end position="64"/>
    </location>
</feature>
<name>A0A6G1KCA5_9PLEO</name>
<dbReference type="EMBL" id="MU005769">
    <property type="protein sequence ID" value="KAF2710273.1"/>
    <property type="molecule type" value="Genomic_DNA"/>
</dbReference>
<feature type="compositionally biased region" description="Polar residues" evidence="2">
    <location>
        <begin position="672"/>
        <end position="686"/>
    </location>
</feature>
<feature type="compositionally biased region" description="Low complexity" evidence="2">
    <location>
        <begin position="335"/>
        <end position="381"/>
    </location>
</feature>
<feature type="compositionally biased region" description="Polar residues" evidence="2">
    <location>
        <begin position="443"/>
        <end position="465"/>
    </location>
</feature>